<dbReference type="PANTHER" id="PTHR47331">
    <property type="entry name" value="PHD-TYPE DOMAIN-CONTAINING PROTEIN"/>
    <property type="match status" value="1"/>
</dbReference>
<evidence type="ECO:0000313" key="3">
    <source>
        <dbReference type="Proteomes" id="UP000887578"/>
    </source>
</evidence>
<dbReference type="InterPro" id="IPR040676">
    <property type="entry name" value="DUF5641"/>
</dbReference>
<protein>
    <submittedName>
        <fullName evidence="4">Integrase catalytic domain-containing protein</fullName>
    </submittedName>
</protein>
<dbReference type="Gene3D" id="3.30.420.10">
    <property type="entry name" value="Ribonuclease H-like superfamily/Ribonuclease H"/>
    <property type="match status" value="1"/>
</dbReference>
<sequence length="546" mass="61350">MPPLPLERITQEHPFFRTGLDYFGPLWIKSAGEQLKIWVLLLTCFCTRAVHLEIVPDMTTDAFLRAFRRFCARKGCPRYILSDNAKQFKLASELVQGNLQTVQQQMVNKGITWKFIPELSPWMGGLYERMVGIVKNSLRRALGKRILTYDELSTILCECENIVNSRPLTYVQSESGDHILRPCNFIFPLEIYNPAEELDTSDTEWLPSATTASNLWNKWKLSQAVLNKFWTLWHTEYLSYLKERTQYIHPAPHATNKQVPTVNDIVLIATEFAPRNTWPLARIMEVNGSGTIRSAKVKTANGNILTRPVNALFSLELPLDHSHKDNSDQPESAATPTTSKTTQQTQENTVGGPATRTRGRLRQLANNVQLMATVILIMMNLTTANAISGQCTNSTKLALIAQQECVQDGLRIMQYNNGTGTTTGSSQYCALNSCAKIGPQICYYPEPPLTEMVLGTLHIPIKAWSHYEITYYDKKEGKEKSNIACSTCHATCETGGIKIASPLPLSPVEICAQARCFQFVQTEVHELLLLPSSLKMYDHEVKVTAC</sequence>
<name>A0A914PRM3_9BILA</name>
<accession>A0A914PRM3</accession>
<dbReference type="InterPro" id="IPR001584">
    <property type="entry name" value="Integrase_cat-core"/>
</dbReference>
<dbReference type="Pfam" id="PF18701">
    <property type="entry name" value="DUF5641"/>
    <property type="match status" value="1"/>
</dbReference>
<dbReference type="InterPro" id="IPR036397">
    <property type="entry name" value="RNaseH_sf"/>
</dbReference>
<feature type="domain" description="Integrase catalytic" evidence="2">
    <location>
        <begin position="10"/>
        <end position="196"/>
    </location>
</feature>
<feature type="region of interest" description="Disordered" evidence="1">
    <location>
        <begin position="320"/>
        <end position="355"/>
    </location>
</feature>
<dbReference type="WBParaSite" id="PDA_v2.g21269.t1">
    <property type="protein sequence ID" value="PDA_v2.g21269.t1"/>
    <property type="gene ID" value="PDA_v2.g21269"/>
</dbReference>
<dbReference type="InterPro" id="IPR012337">
    <property type="entry name" value="RNaseH-like_sf"/>
</dbReference>
<evidence type="ECO:0000313" key="4">
    <source>
        <dbReference type="WBParaSite" id="PDA_v2.g21269.t1"/>
    </source>
</evidence>
<dbReference type="GO" id="GO:0003676">
    <property type="term" value="F:nucleic acid binding"/>
    <property type="evidence" value="ECO:0007669"/>
    <property type="project" value="InterPro"/>
</dbReference>
<organism evidence="3 4">
    <name type="scientific">Panagrolaimus davidi</name>
    <dbReference type="NCBI Taxonomy" id="227884"/>
    <lineage>
        <taxon>Eukaryota</taxon>
        <taxon>Metazoa</taxon>
        <taxon>Ecdysozoa</taxon>
        <taxon>Nematoda</taxon>
        <taxon>Chromadorea</taxon>
        <taxon>Rhabditida</taxon>
        <taxon>Tylenchina</taxon>
        <taxon>Panagrolaimomorpha</taxon>
        <taxon>Panagrolaimoidea</taxon>
        <taxon>Panagrolaimidae</taxon>
        <taxon>Panagrolaimus</taxon>
    </lineage>
</organism>
<dbReference type="SUPFAM" id="SSF53098">
    <property type="entry name" value="Ribonuclease H-like"/>
    <property type="match status" value="1"/>
</dbReference>
<proteinExistence type="predicted"/>
<reference evidence="4" key="1">
    <citation type="submission" date="2022-11" db="UniProtKB">
        <authorList>
            <consortium name="WormBaseParasite"/>
        </authorList>
    </citation>
    <scope>IDENTIFICATION</scope>
</reference>
<keyword evidence="3" id="KW-1185">Reference proteome</keyword>
<dbReference type="PANTHER" id="PTHR47331:SF1">
    <property type="entry name" value="GAG-LIKE PROTEIN"/>
    <property type="match status" value="1"/>
</dbReference>
<evidence type="ECO:0000259" key="2">
    <source>
        <dbReference type="PROSITE" id="PS50994"/>
    </source>
</evidence>
<feature type="compositionally biased region" description="Low complexity" evidence="1">
    <location>
        <begin position="335"/>
        <end position="349"/>
    </location>
</feature>
<evidence type="ECO:0000256" key="1">
    <source>
        <dbReference type="SAM" id="MobiDB-lite"/>
    </source>
</evidence>
<dbReference type="Proteomes" id="UP000887578">
    <property type="component" value="Unplaced"/>
</dbReference>
<dbReference type="GO" id="GO:0015074">
    <property type="term" value="P:DNA integration"/>
    <property type="evidence" value="ECO:0007669"/>
    <property type="project" value="InterPro"/>
</dbReference>
<dbReference type="AlphaFoldDB" id="A0A914PRM3"/>
<dbReference type="PROSITE" id="PS50994">
    <property type="entry name" value="INTEGRASE"/>
    <property type="match status" value="1"/>
</dbReference>